<gene>
    <name evidence="7" type="ORF">ENX68_00645</name>
</gene>
<evidence type="ECO:0000256" key="3">
    <source>
        <dbReference type="ARBA" id="ARBA00022692"/>
    </source>
</evidence>
<dbReference type="AlphaFoldDB" id="A0A7V3RFZ1"/>
<evidence type="ECO:0000256" key="2">
    <source>
        <dbReference type="ARBA" id="ARBA00022475"/>
    </source>
</evidence>
<keyword evidence="4 6" id="KW-1133">Transmembrane helix</keyword>
<organism evidence="7">
    <name type="scientific">candidate division WOR-3 bacterium</name>
    <dbReference type="NCBI Taxonomy" id="2052148"/>
    <lineage>
        <taxon>Bacteria</taxon>
        <taxon>Bacteria division WOR-3</taxon>
    </lineage>
</organism>
<dbReference type="InterPro" id="IPR050833">
    <property type="entry name" value="Poly_Biosynth_Transport"/>
</dbReference>
<dbReference type="Pfam" id="PF01943">
    <property type="entry name" value="Polysacc_synt"/>
    <property type="match status" value="1"/>
</dbReference>
<evidence type="ECO:0000256" key="1">
    <source>
        <dbReference type="ARBA" id="ARBA00004651"/>
    </source>
</evidence>
<dbReference type="GO" id="GO:0005886">
    <property type="term" value="C:plasma membrane"/>
    <property type="evidence" value="ECO:0007669"/>
    <property type="project" value="UniProtKB-SubCell"/>
</dbReference>
<comment type="subcellular location">
    <subcellularLocation>
        <location evidence="1">Cell membrane</location>
        <topology evidence="1">Multi-pass membrane protein</topology>
    </subcellularLocation>
</comment>
<feature type="transmembrane region" description="Helical" evidence="6">
    <location>
        <begin position="41"/>
        <end position="65"/>
    </location>
</feature>
<dbReference type="InterPro" id="IPR002797">
    <property type="entry name" value="Polysacc_synth"/>
</dbReference>
<protein>
    <submittedName>
        <fullName evidence="7">Flippase</fullName>
    </submittedName>
</protein>
<keyword evidence="5 6" id="KW-0472">Membrane</keyword>
<feature type="transmembrane region" description="Helical" evidence="6">
    <location>
        <begin position="9"/>
        <end position="29"/>
    </location>
</feature>
<evidence type="ECO:0000256" key="6">
    <source>
        <dbReference type="SAM" id="Phobius"/>
    </source>
</evidence>
<feature type="transmembrane region" description="Helical" evidence="6">
    <location>
        <begin position="112"/>
        <end position="129"/>
    </location>
</feature>
<dbReference type="EMBL" id="DTOZ01000025">
    <property type="protein sequence ID" value="HGE77495.1"/>
    <property type="molecule type" value="Genomic_DNA"/>
</dbReference>
<feature type="transmembrane region" description="Helical" evidence="6">
    <location>
        <begin position="240"/>
        <end position="262"/>
    </location>
</feature>
<feature type="transmembrane region" description="Helical" evidence="6">
    <location>
        <begin position="86"/>
        <end position="106"/>
    </location>
</feature>
<evidence type="ECO:0000256" key="5">
    <source>
        <dbReference type="ARBA" id="ARBA00023136"/>
    </source>
</evidence>
<reference evidence="7" key="1">
    <citation type="journal article" date="2020" name="mSystems">
        <title>Genome- and Community-Level Interaction Insights into Carbon Utilization and Element Cycling Functions of Hydrothermarchaeota in Hydrothermal Sediment.</title>
        <authorList>
            <person name="Zhou Z."/>
            <person name="Liu Y."/>
            <person name="Xu W."/>
            <person name="Pan J."/>
            <person name="Luo Z.H."/>
            <person name="Li M."/>
        </authorList>
    </citation>
    <scope>NUCLEOTIDE SEQUENCE [LARGE SCALE GENOMIC DNA]</scope>
    <source>
        <strain evidence="7">SpSt-961</strain>
    </source>
</reference>
<name>A0A7V3RFZ1_UNCW3</name>
<feature type="transmembrane region" description="Helical" evidence="6">
    <location>
        <begin position="308"/>
        <end position="331"/>
    </location>
</feature>
<dbReference type="PANTHER" id="PTHR30250">
    <property type="entry name" value="PST FAMILY PREDICTED COLANIC ACID TRANSPORTER"/>
    <property type="match status" value="1"/>
</dbReference>
<feature type="transmembrane region" description="Helical" evidence="6">
    <location>
        <begin position="165"/>
        <end position="188"/>
    </location>
</feature>
<evidence type="ECO:0000256" key="4">
    <source>
        <dbReference type="ARBA" id="ARBA00022989"/>
    </source>
</evidence>
<sequence length="423" mass="48340">MIKKLSKNFLFFTFGEGFSHIIGFVANAYIARILNVEGFGLINYCLAYLTYFLLFSNMGLTTLGVREVAKNTSNKRIIGEIVFTRLILTFILFSLFTIFTTLFLGNPLTRKIIMLYLLTAFPNALYLEFVFQAREEMEFIGAGRIIQYSIYFILIFILLKSREDLIYIPISFFCANLLSSLFLLLIFIKKYGILPISPANSYQTLVNALPIGFATIVYQAGINFPPIWLGIIHKEDDVGLFSASFKIILLLLIVERIFYYLFFPIFSQQANQGSTRLKKMFTFFSQLGFAITIFITSIGILFSKKILVMIYGSSFAPAQWILIILFFYFLLAPMNTIWGYGLVALNYEKKFFKVVTITAISNLILSILLGYFFKGIGTALAIFFSEFLGLLLMKKELNAIVKFSLLTIPSRDIIKEILLNKKL</sequence>
<feature type="transmembrane region" description="Helical" evidence="6">
    <location>
        <begin position="141"/>
        <end position="159"/>
    </location>
</feature>
<comment type="caution">
    <text evidence="7">The sequence shown here is derived from an EMBL/GenBank/DDBJ whole genome shotgun (WGS) entry which is preliminary data.</text>
</comment>
<feature type="transmembrane region" description="Helical" evidence="6">
    <location>
        <begin position="283"/>
        <end position="302"/>
    </location>
</feature>
<keyword evidence="3 6" id="KW-0812">Transmembrane</keyword>
<accession>A0A7V3RFZ1</accession>
<evidence type="ECO:0000313" key="7">
    <source>
        <dbReference type="EMBL" id="HGE77495.1"/>
    </source>
</evidence>
<dbReference type="CDD" id="cd13128">
    <property type="entry name" value="MATE_Wzx_like"/>
    <property type="match status" value="1"/>
</dbReference>
<keyword evidence="2" id="KW-1003">Cell membrane</keyword>
<dbReference type="PANTHER" id="PTHR30250:SF11">
    <property type="entry name" value="O-ANTIGEN TRANSPORTER-RELATED"/>
    <property type="match status" value="1"/>
</dbReference>
<feature type="transmembrane region" description="Helical" evidence="6">
    <location>
        <begin position="200"/>
        <end position="220"/>
    </location>
</feature>
<proteinExistence type="predicted"/>